<proteinExistence type="predicted"/>
<sequence>MSIDFKDNVIKRFTYDWLIRFAELDPFEAPKKFHIKDYYHKTSKYSAISPRFTTLISRYMPDVICAKSLSIEEVRFDYISKFDDIISV</sequence>
<accession>A0A7E4UN36</accession>
<reference evidence="1" key="1">
    <citation type="journal article" date="2013" name="Genetics">
        <title>The draft genome and transcriptome of Panagrellus redivivus are shaped by the harsh demands of a free-living lifestyle.</title>
        <authorList>
            <person name="Srinivasan J."/>
            <person name="Dillman A.R."/>
            <person name="Macchietto M.G."/>
            <person name="Heikkinen L."/>
            <person name="Lakso M."/>
            <person name="Fracchia K.M."/>
            <person name="Antoshechkin I."/>
            <person name="Mortazavi A."/>
            <person name="Wong G."/>
            <person name="Sternberg P.W."/>
        </authorList>
    </citation>
    <scope>NUCLEOTIDE SEQUENCE [LARGE SCALE GENOMIC DNA]</scope>
    <source>
        <strain evidence="1">MT8872</strain>
    </source>
</reference>
<evidence type="ECO:0000313" key="1">
    <source>
        <dbReference type="Proteomes" id="UP000492821"/>
    </source>
</evidence>
<dbReference type="AlphaFoldDB" id="A0A7E4UN36"/>
<organism evidence="1 2">
    <name type="scientific">Panagrellus redivivus</name>
    <name type="common">Microworm</name>
    <dbReference type="NCBI Taxonomy" id="6233"/>
    <lineage>
        <taxon>Eukaryota</taxon>
        <taxon>Metazoa</taxon>
        <taxon>Ecdysozoa</taxon>
        <taxon>Nematoda</taxon>
        <taxon>Chromadorea</taxon>
        <taxon>Rhabditida</taxon>
        <taxon>Tylenchina</taxon>
        <taxon>Panagrolaimomorpha</taxon>
        <taxon>Panagrolaimoidea</taxon>
        <taxon>Panagrolaimidae</taxon>
        <taxon>Panagrellus</taxon>
    </lineage>
</organism>
<name>A0A7E4UN36_PANRE</name>
<evidence type="ECO:0000313" key="2">
    <source>
        <dbReference type="WBParaSite" id="Pan_g10760.t1"/>
    </source>
</evidence>
<reference evidence="2" key="2">
    <citation type="submission" date="2020-10" db="UniProtKB">
        <authorList>
            <consortium name="WormBaseParasite"/>
        </authorList>
    </citation>
    <scope>IDENTIFICATION</scope>
</reference>
<protein>
    <submittedName>
        <fullName evidence="2">Transposase</fullName>
    </submittedName>
</protein>
<dbReference type="WBParaSite" id="Pan_g10760.t1">
    <property type="protein sequence ID" value="Pan_g10760.t1"/>
    <property type="gene ID" value="Pan_g10760"/>
</dbReference>
<keyword evidence="1" id="KW-1185">Reference proteome</keyword>
<dbReference type="Proteomes" id="UP000492821">
    <property type="component" value="Unassembled WGS sequence"/>
</dbReference>